<gene>
    <name evidence="2" type="ORF">LNP81_25675</name>
</gene>
<comment type="caution">
    <text evidence="2">The sequence shown here is derived from an EMBL/GenBank/DDBJ whole genome shotgun (WGS) entry which is preliminary data.</text>
</comment>
<dbReference type="EMBL" id="JAJJMM010000001">
    <property type="protein sequence ID" value="MCC9066394.1"/>
    <property type="molecule type" value="Genomic_DNA"/>
</dbReference>
<dbReference type="InterPro" id="IPR046020">
    <property type="entry name" value="DUF5977"/>
</dbReference>
<dbReference type="Proteomes" id="UP001430679">
    <property type="component" value="Unassembled WGS sequence"/>
</dbReference>
<dbReference type="InterPro" id="IPR003961">
    <property type="entry name" value="FN3_dom"/>
</dbReference>
<evidence type="ECO:0000313" key="3">
    <source>
        <dbReference type="Proteomes" id="UP001430679"/>
    </source>
</evidence>
<evidence type="ECO:0000259" key="1">
    <source>
        <dbReference type="PROSITE" id="PS50853"/>
    </source>
</evidence>
<dbReference type="InterPro" id="IPR013783">
    <property type="entry name" value="Ig-like_fold"/>
</dbReference>
<protein>
    <submittedName>
        <fullName evidence="2">Fibronectin type III domain-containing protein</fullName>
    </submittedName>
</protein>
<dbReference type="PROSITE" id="PS50853">
    <property type="entry name" value="FN3"/>
    <property type="match status" value="1"/>
</dbReference>
<dbReference type="CDD" id="cd00063">
    <property type="entry name" value="FN3"/>
    <property type="match status" value="1"/>
</dbReference>
<keyword evidence="3" id="KW-1185">Reference proteome</keyword>
<accession>A0ABS8MLL9</accession>
<dbReference type="Pfam" id="PF19404">
    <property type="entry name" value="DUF5977"/>
    <property type="match status" value="1"/>
</dbReference>
<dbReference type="SUPFAM" id="SSF49265">
    <property type="entry name" value="Fibronectin type III"/>
    <property type="match status" value="1"/>
</dbReference>
<dbReference type="Gene3D" id="2.60.40.10">
    <property type="entry name" value="Immunoglobulins"/>
    <property type="match status" value="1"/>
</dbReference>
<evidence type="ECO:0000313" key="2">
    <source>
        <dbReference type="EMBL" id="MCC9066394.1"/>
    </source>
</evidence>
<organism evidence="2 3">
    <name type="scientific">Flavobacterium piscisymbiosum</name>
    <dbReference type="NCBI Taxonomy" id="2893753"/>
    <lineage>
        <taxon>Bacteria</taxon>
        <taxon>Pseudomonadati</taxon>
        <taxon>Bacteroidota</taxon>
        <taxon>Flavobacteriia</taxon>
        <taxon>Flavobacteriales</taxon>
        <taxon>Flavobacteriaceae</taxon>
        <taxon>Flavobacterium</taxon>
    </lineage>
</organism>
<sequence>MENTGYKSFAFLEKYYTDDNTSTEETKPNVTSDPDYIAPILDITTCPPVTRHYNSQQTKTVTKNNCSPGETGTEVELIAYANQFVSYDSITDANNQALAWLENNAQIYANNAGTCIADSTPPTSPFLSVSSITSNSLILSWTPATDNGTIAGYDIYKNGVLLSSTLSDVYTYSVSSLSPSTTYNFYIKAKDATGNSSNSNILTSTTLSSLLSLNAVKSVIFENKARSWSECRDASSADLQHIDNTFIGAAVSADSLLYSLNRYRGVIDTSSITIKPKSAKIKFKFAENTVGNALTFNLFGSNIQIPLNQEFQPADWNDWDNSTFINSISVPINSTAYNEINLTSSQLDLLVSGQAYNFFLISNGDKDSSIPVSNSRPLLSITAETGQIYLECQF</sequence>
<name>A0ABS8MLL9_9FLAO</name>
<feature type="domain" description="Fibronectin type-III" evidence="1">
    <location>
        <begin position="121"/>
        <end position="209"/>
    </location>
</feature>
<proteinExistence type="predicted"/>
<dbReference type="RefSeq" id="WP_230040316.1">
    <property type="nucleotide sequence ID" value="NZ_JAJJMM010000001.1"/>
</dbReference>
<dbReference type="InterPro" id="IPR036116">
    <property type="entry name" value="FN3_sf"/>
</dbReference>
<dbReference type="SMART" id="SM00060">
    <property type="entry name" value="FN3"/>
    <property type="match status" value="1"/>
</dbReference>
<reference evidence="2" key="1">
    <citation type="submission" date="2021-11" db="EMBL/GenBank/DDBJ databases">
        <title>Description of novel Flavobacterium species.</title>
        <authorList>
            <person name="Saticioglu I.B."/>
            <person name="Ay H."/>
            <person name="Altun S."/>
            <person name="Duman M."/>
        </authorList>
    </citation>
    <scope>NUCLEOTIDE SEQUENCE</scope>
    <source>
        <strain evidence="2">F-30</strain>
    </source>
</reference>
<dbReference type="Pfam" id="PF00041">
    <property type="entry name" value="fn3"/>
    <property type="match status" value="1"/>
</dbReference>